<dbReference type="Pfam" id="PF01547">
    <property type="entry name" value="SBP_bac_1"/>
    <property type="match status" value="1"/>
</dbReference>
<reference evidence="6" key="2">
    <citation type="submission" date="2015-03" db="EMBL/GenBank/DDBJ databases">
        <title>Genome sequence of Paenibacillus beijingensis strain DSM 24997T.</title>
        <authorList>
            <person name="Kwak Y."/>
            <person name="Shin J.-H."/>
        </authorList>
    </citation>
    <scope>NUCLEOTIDE SEQUENCE [LARGE SCALE GENOMIC DNA]</scope>
    <source>
        <strain evidence="6">DSM 24997</strain>
    </source>
</reference>
<keyword evidence="2" id="KW-0813">Transport</keyword>
<dbReference type="STRING" id="1126833.VN24_23080"/>
<accession>A0A0D5NP26</accession>
<dbReference type="Proteomes" id="UP000032633">
    <property type="component" value="Chromosome"/>
</dbReference>
<organism evidence="5 6">
    <name type="scientific">Paenibacillus beijingensis</name>
    <dbReference type="NCBI Taxonomy" id="1126833"/>
    <lineage>
        <taxon>Bacteria</taxon>
        <taxon>Bacillati</taxon>
        <taxon>Bacillota</taxon>
        <taxon>Bacilli</taxon>
        <taxon>Bacillales</taxon>
        <taxon>Paenibacillaceae</taxon>
        <taxon>Paenibacillus</taxon>
    </lineage>
</organism>
<evidence type="ECO:0000256" key="1">
    <source>
        <dbReference type="ARBA" id="ARBA00008520"/>
    </source>
</evidence>
<feature type="signal peptide" evidence="4">
    <location>
        <begin position="1"/>
        <end position="22"/>
    </location>
</feature>
<protein>
    <submittedName>
        <fullName evidence="5">Sugar ABC transporter substrate-binding protein</fullName>
    </submittedName>
</protein>
<comment type="similarity">
    <text evidence="1">Belongs to the bacterial solute-binding protein 1 family.</text>
</comment>
<dbReference type="PROSITE" id="PS51257">
    <property type="entry name" value="PROKAR_LIPOPROTEIN"/>
    <property type="match status" value="1"/>
</dbReference>
<evidence type="ECO:0000256" key="4">
    <source>
        <dbReference type="SAM" id="SignalP"/>
    </source>
</evidence>
<proteinExistence type="inferred from homology"/>
<dbReference type="EMBL" id="CP011058">
    <property type="protein sequence ID" value="AJY76915.1"/>
    <property type="molecule type" value="Genomic_DNA"/>
</dbReference>
<dbReference type="OrthoDB" id="9798191at2"/>
<sequence>MKRKSVMLVIALLLAVSALLSACGGNSGGNTANTGTNSGGSTGTTTTTEEKTEGQPAAAEAEPFSMTLRHTQVGESKKFRLALLEDVVKKTEAEVPGLKIEFDPVEDAANRFTKLPAEMTAGNPPQIFDLFGGSADAVKYAKAGRLLDLTPILDELGIKDKFIDLSQFTVDGKIYGLPIGASQEGFFYNKPLFEKFGLKVPTTLEELETLMETLKQNNVAPIAMASKAAWVPLMLNNTLMARYAGPDTFTGFVDGSKKWNAPEVVAAWTKYNEWLAKGYFMKGELGFDYPEMRNQLITGKAGLMFDGSWASSVFADPAQAGDMVGKVGYFAVPAVANGTGDQTFVNGNHSNGYGFSANLKENEVAAVKAFIKNMYNEEMQLRGLKEDNLLPSMKVEGDMASIVQDPTLKEVLSVQAKAAGAFPVFDAFVQSDVYKEVELGISQLIAGKGKADPQKILDKIQSVQDAANQK</sequence>
<keyword evidence="4" id="KW-0732">Signal</keyword>
<dbReference type="KEGG" id="pbj:VN24_23080"/>
<name>A0A0D5NP26_9BACL</name>
<reference evidence="5 6" key="1">
    <citation type="journal article" date="2015" name="J. Biotechnol.">
        <title>Complete genome sequence of Paenibacillus beijingensis 7188(T) (=DSM 24997(T)), a novel rhizobacterium from jujube garden soil.</title>
        <authorList>
            <person name="Kwak Y."/>
            <person name="Shin J.H."/>
        </authorList>
    </citation>
    <scope>NUCLEOTIDE SEQUENCE [LARGE SCALE GENOMIC DNA]</scope>
    <source>
        <strain evidence="5 6">DSM 24997</strain>
    </source>
</reference>
<dbReference type="HOGENOM" id="CLU_031285_12_0_9"/>
<dbReference type="Gene3D" id="3.40.190.10">
    <property type="entry name" value="Periplasmic binding protein-like II"/>
    <property type="match status" value="2"/>
</dbReference>
<dbReference type="InterPro" id="IPR006059">
    <property type="entry name" value="SBP"/>
</dbReference>
<feature type="compositionally biased region" description="Low complexity" evidence="3">
    <location>
        <begin position="26"/>
        <end position="36"/>
    </location>
</feature>
<dbReference type="PATRIC" id="fig|1126833.4.peg.5074"/>
<dbReference type="AlphaFoldDB" id="A0A0D5NP26"/>
<evidence type="ECO:0000313" key="6">
    <source>
        <dbReference type="Proteomes" id="UP000032633"/>
    </source>
</evidence>
<evidence type="ECO:0000313" key="5">
    <source>
        <dbReference type="EMBL" id="AJY76915.1"/>
    </source>
</evidence>
<dbReference type="PANTHER" id="PTHR43649">
    <property type="entry name" value="ARABINOSE-BINDING PROTEIN-RELATED"/>
    <property type="match status" value="1"/>
</dbReference>
<gene>
    <name evidence="5" type="ORF">VN24_23080</name>
</gene>
<dbReference type="SUPFAM" id="SSF53850">
    <property type="entry name" value="Periplasmic binding protein-like II"/>
    <property type="match status" value="1"/>
</dbReference>
<dbReference type="InterPro" id="IPR050490">
    <property type="entry name" value="Bact_solute-bd_prot1"/>
</dbReference>
<evidence type="ECO:0000256" key="3">
    <source>
        <dbReference type="SAM" id="MobiDB-lite"/>
    </source>
</evidence>
<keyword evidence="6" id="KW-1185">Reference proteome</keyword>
<evidence type="ECO:0000256" key="2">
    <source>
        <dbReference type="ARBA" id="ARBA00022448"/>
    </source>
</evidence>
<dbReference type="RefSeq" id="WP_045672340.1">
    <property type="nucleotide sequence ID" value="NZ_CP011058.1"/>
</dbReference>
<feature type="chain" id="PRO_5039497764" evidence="4">
    <location>
        <begin position="23"/>
        <end position="470"/>
    </location>
</feature>
<dbReference type="PANTHER" id="PTHR43649:SF29">
    <property type="entry name" value="OSMOPROTECTIVE COMPOUNDS-BINDING PROTEIN GGTB"/>
    <property type="match status" value="1"/>
</dbReference>
<feature type="region of interest" description="Disordered" evidence="3">
    <location>
        <begin position="26"/>
        <end position="62"/>
    </location>
</feature>